<dbReference type="AlphaFoldDB" id="A0A8J6QH64"/>
<evidence type="ECO:0000313" key="3">
    <source>
        <dbReference type="EMBL" id="MBD0831699.1"/>
    </source>
</evidence>
<keyword evidence="4" id="KW-1185">Reference proteome</keyword>
<gene>
    <name evidence="3" type="ORF">ICJ83_06090</name>
</gene>
<keyword evidence="1" id="KW-0732">Signal</keyword>
<feature type="signal peptide" evidence="1">
    <location>
        <begin position="1"/>
        <end position="20"/>
    </location>
</feature>
<name>A0A8J6QH64_9FLAO</name>
<dbReference type="Pfam" id="PF10517">
    <property type="entry name" value="DM13"/>
    <property type="match status" value="1"/>
</dbReference>
<proteinExistence type="predicted"/>
<sequence length="139" mass="15384">MKLFYLLALTTLLFSSCSSSDDTTEMSEENMEMEEMTSDEAAYTGDFVSSAHETSGMASIDKDKKTLALTNFKTDEGPNLEVYLATNTSASTYITLGAIKGVNGNYSYDLPENINFETYNHVIIWCVPFSVNFGYAVLK</sequence>
<evidence type="ECO:0000259" key="2">
    <source>
        <dbReference type="PROSITE" id="PS51549"/>
    </source>
</evidence>
<dbReference type="InterPro" id="IPR019545">
    <property type="entry name" value="DM13_domain"/>
</dbReference>
<dbReference type="PROSITE" id="PS51549">
    <property type="entry name" value="DM13"/>
    <property type="match status" value="1"/>
</dbReference>
<feature type="domain" description="DM13" evidence="2">
    <location>
        <begin position="41"/>
        <end position="139"/>
    </location>
</feature>
<accession>A0A8J6QH64</accession>
<dbReference type="Proteomes" id="UP000600588">
    <property type="component" value="Unassembled WGS sequence"/>
</dbReference>
<dbReference type="EMBL" id="JACVXB010000002">
    <property type="protein sequence ID" value="MBD0831699.1"/>
    <property type="molecule type" value="Genomic_DNA"/>
</dbReference>
<reference evidence="3 4" key="1">
    <citation type="submission" date="2020-09" db="EMBL/GenBank/DDBJ databases">
        <title>TT11 complete genome.</title>
        <authorList>
            <person name="Wu Z."/>
        </authorList>
    </citation>
    <scope>NUCLEOTIDE SEQUENCE [LARGE SCALE GENOMIC DNA]</scope>
    <source>
        <strain evidence="3 4">TT11</strain>
    </source>
</reference>
<dbReference type="RefSeq" id="WP_188229491.1">
    <property type="nucleotide sequence ID" value="NZ_JACVXB010000002.1"/>
</dbReference>
<dbReference type="PROSITE" id="PS51257">
    <property type="entry name" value="PROKAR_LIPOPROTEIN"/>
    <property type="match status" value="1"/>
</dbReference>
<evidence type="ECO:0000313" key="4">
    <source>
        <dbReference type="Proteomes" id="UP000600588"/>
    </source>
</evidence>
<feature type="chain" id="PRO_5035308448" evidence="1">
    <location>
        <begin position="21"/>
        <end position="139"/>
    </location>
</feature>
<comment type="caution">
    <text evidence="3">The sequence shown here is derived from an EMBL/GenBank/DDBJ whole genome shotgun (WGS) entry which is preliminary data.</text>
</comment>
<organism evidence="3 4">
    <name type="scientific">Aestuariibaculum sediminum</name>
    <dbReference type="NCBI Taxonomy" id="2770637"/>
    <lineage>
        <taxon>Bacteria</taxon>
        <taxon>Pseudomonadati</taxon>
        <taxon>Bacteroidota</taxon>
        <taxon>Flavobacteriia</taxon>
        <taxon>Flavobacteriales</taxon>
        <taxon>Flavobacteriaceae</taxon>
    </lineage>
</organism>
<evidence type="ECO:0000256" key="1">
    <source>
        <dbReference type="SAM" id="SignalP"/>
    </source>
</evidence>
<protein>
    <submittedName>
        <fullName evidence="3">DM13 domain-containing protein</fullName>
    </submittedName>
</protein>